<proteinExistence type="predicted"/>
<organism evidence="3 4">
    <name type="scientific">Nocardioides koreensis</name>
    <dbReference type="NCBI Taxonomy" id="433651"/>
    <lineage>
        <taxon>Bacteria</taxon>
        <taxon>Bacillati</taxon>
        <taxon>Actinomycetota</taxon>
        <taxon>Actinomycetes</taxon>
        <taxon>Propionibacteriales</taxon>
        <taxon>Nocardioidaceae</taxon>
        <taxon>Nocardioides</taxon>
    </lineage>
</organism>
<sequence>MLAIDGGGYDTAAGAFVNGNQLAAIGYDQLTRQLSGYAAMAGTDTSSADFAASYDEAAQQAVHALADLAASFANVGRVTRAAVTNHRVAEARSVIGGAPIYDGGVLPAGDFVEVLPSTPPSSLGGDTPALPGKVSWILDHVQGAVIPDADVDRLRAAERTWRAAAGSLDDLVTCCDSAVRGFWGERSPEIPLAIEAARELEATVRDVAAQYVALAAACQQYADHVEAARAQVIELAEWLLEQFVEGVLISAAIGALTGGAGAGAGMAAVLARLAAESPRFARIIETLRSLAAALSASLRSTRDAVAASRVRLVKFTRARVALRDERGVIQLSGKGRGKGWLETHEHSGSHTIQEHVSRTHEQLLTRLRDNPKMEYASTFVDETAAEAALSRLLAGNSHRISTWLDGTRPRSVLEGPLGPGMGHCMDQAGHVIEAKSVRMVLVRDASMPEGYRILTSYPLPHPV</sequence>
<dbReference type="CDD" id="cd20684">
    <property type="entry name" value="CdiA-CT_Yk_RNaseA-like"/>
    <property type="match status" value="1"/>
</dbReference>
<dbReference type="InterPro" id="IPR041436">
    <property type="entry name" value="RNAse_A_bac"/>
</dbReference>
<dbReference type="Pfam" id="PF18431">
    <property type="entry name" value="RNAse_A_bac"/>
    <property type="match status" value="1"/>
</dbReference>
<evidence type="ECO:0000313" key="3">
    <source>
        <dbReference type="EMBL" id="GAA2143388.1"/>
    </source>
</evidence>
<reference evidence="4" key="1">
    <citation type="journal article" date="2019" name="Int. J. Syst. Evol. Microbiol.">
        <title>The Global Catalogue of Microorganisms (GCM) 10K type strain sequencing project: providing services to taxonomists for standard genome sequencing and annotation.</title>
        <authorList>
            <consortium name="The Broad Institute Genomics Platform"/>
            <consortium name="The Broad Institute Genome Sequencing Center for Infectious Disease"/>
            <person name="Wu L."/>
            <person name="Ma J."/>
        </authorList>
    </citation>
    <scope>NUCLEOTIDE SEQUENCE [LARGE SCALE GENOMIC DNA]</scope>
    <source>
        <strain evidence="4">JCM 16022</strain>
    </source>
</reference>
<feature type="domain" description="Outer membrane channel protein CpnT-like N-terminal" evidence="2">
    <location>
        <begin position="135"/>
        <end position="275"/>
    </location>
</feature>
<evidence type="ECO:0000259" key="2">
    <source>
        <dbReference type="Pfam" id="PF25547"/>
    </source>
</evidence>
<evidence type="ECO:0000313" key="4">
    <source>
        <dbReference type="Proteomes" id="UP001501771"/>
    </source>
</evidence>
<dbReference type="EMBL" id="BAAAQR010000003">
    <property type="protein sequence ID" value="GAA2143388.1"/>
    <property type="molecule type" value="Genomic_DNA"/>
</dbReference>
<gene>
    <name evidence="3" type="ORF">GCM10009844_15830</name>
</gene>
<protein>
    <recommendedName>
        <fullName evidence="5">Bacterial CdiA-CT RNAse A domain-containing protein</fullName>
    </recommendedName>
</protein>
<dbReference type="InterPro" id="IPR057746">
    <property type="entry name" value="CpnT-like_N"/>
</dbReference>
<evidence type="ECO:0000259" key="1">
    <source>
        <dbReference type="Pfam" id="PF18431"/>
    </source>
</evidence>
<evidence type="ECO:0008006" key="5">
    <source>
        <dbReference type="Google" id="ProtNLM"/>
    </source>
</evidence>
<dbReference type="Proteomes" id="UP001501771">
    <property type="component" value="Unassembled WGS sequence"/>
</dbReference>
<keyword evidence="4" id="KW-1185">Reference proteome</keyword>
<accession>A0ABP5L8L5</accession>
<dbReference type="Pfam" id="PF25547">
    <property type="entry name" value="WXG100_2"/>
    <property type="match status" value="1"/>
</dbReference>
<comment type="caution">
    <text evidence="3">The sequence shown here is derived from an EMBL/GenBank/DDBJ whole genome shotgun (WGS) entry which is preliminary data.</text>
</comment>
<feature type="domain" description="Bacterial CdiA-CT RNAse A" evidence="1">
    <location>
        <begin position="349"/>
        <end position="458"/>
    </location>
</feature>
<name>A0ABP5L8L5_9ACTN</name>